<keyword evidence="2" id="KW-0479">Metal-binding</keyword>
<dbReference type="PANTHER" id="PTHR43498:SF1">
    <property type="entry name" value="COB--COM HETERODISULFIDE REDUCTASE IRON-SULFUR SUBUNIT A"/>
    <property type="match status" value="1"/>
</dbReference>
<sequence length="459" mass="50706">METIPYARYIPVKGMYDVVVIGGGWAGVAGACAAAREGARTLLVERYGFLGGMATAGLVGPFMPFHVEETPLVQGIFQEIRDRVVKEGGSVGGSRGFDVEILKHVLYCTLRDYGVGLLLHTQLVDATREGKRVKEVILFNKSGLAAYRGKYFLDGTGDADLIALVGGEYVVGREEDGLTQAMTLMFKIANVDIDRVLAYCRARSEHFMFIEEDELISIAGFKDLVARYKEAGKFPLPQDYVFFVTTNRRDEVLVNTTRVIMKSGLKGEDLTDAEVESHAQAQAVWRMLKSEVDGFEDSYISATAPQIGIRETRRIVGEYVMTREDILGARKFDDCITHGAYPIDIHNPKGPGGELTRIPEGEYYDVPFRSLIPKGLDNVLVAGRCLSATHDAHASVRIQATCAAMGEAAGCALGMALKEQCNLRELDVKKLQEKLKGYGHVIRPDVKARTETIRRRRKK</sequence>
<dbReference type="EMBL" id="FOOK01000040">
    <property type="protein sequence ID" value="SFG50206.1"/>
    <property type="molecule type" value="Genomic_DNA"/>
</dbReference>
<dbReference type="Proteomes" id="UP000198661">
    <property type="component" value="Unassembled WGS sequence"/>
</dbReference>
<dbReference type="STRING" id="201973.SAMN04488025_14014"/>
<organism evidence="6 7">
    <name type="scientific">Planifilum fulgidum</name>
    <dbReference type="NCBI Taxonomy" id="201973"/>
    <lineage>
        <taxon>Bacteria</taxon>
        <taxon>Bacillati</taxon>
        <taxon>Bacillota</taxon>
        <taxon>Bacilli</taxon>
        <taxon>Bacillales</taxon>
        <taxon>Thermoactinomycetaceae</taxon>
        <taxon>Planifilum</taxon>
    </lineage>
</organism>
<protein>
    <submittedName>
        <fullName evidence="6">FAD dependent oxidoreductase</fullName>
    </submittedName>
</protein>
<dbReference type="InterPro" id="IPR036188">
    <property type="entry name" value="FAD/NAD-bd_sf"/>
</dbReference>
<evidence type="ECO:0000256" key="1">
    <source>
        <dbReference type="ARBA" id="ARBA00022485"/>
    </source>
</evidence>
<dbReference type="InterPro" id="IPR039650">
    <property type="entry name" value="HdrA-like"/>
</dbReference>
<accession>A0A1I2SJ16</accession>
<evidence type="ECO:0000256" key="2">
    <source>
        <dbReference type="ARBA" id="ARBA00022723"/>
    </source>
</evidence>
<keyword evidence="7" id="KW-1185">Reference proteome</keyword>
<keyword evidence="4" id="KW-0408">Iron</keyword>
<dbReference type="AlphaFoldDB" id="A0A1I2SJ16"/>
<name>A0A1I2SJ16_9BACL</name>
<dbReference type="PANTHER" id="PTHR43498">
    <property type="entry name" value="FERREDOXIN:COB-COM HETERODISULFIDE REDUCTASE SUBUNIT A"/>
    <property type="match status" value="1"/>
</dbReference>
<dbReference type="OrthoDB" id="9777740at2"/>
<gene>
    <name evidence="6" type="ORF">SAMN04488025_14014</name>
</gene>
<evidence type="ECO:0000313" key="6">
    <source>
        <dbReference type="EMBL" id="SFG50206.1"/>
    </source>
</evidence>
<evidence type="ECO:0000313" key="7">
    <source>
        <dbReference type="Proteomes" id="UP000198661"/>
    </source>
</evidence>
<evidence type="ECO:0000256" key="4">
    <source>
        <dbReference type="ARBA" id="ARBA00023004"/>
    </source>
</evidence>
<evidence type="ECO:0000256" key="5">
    <source>
        <dbReference type="ARBA" id="ARBA00023014"/>
    </source>
</evidence>
<dbReference type="SUPFAM" id="SSF51905">
    <property type="entry name" value="FAD/NAD(P)-binding domain"/>
    <property type="match status" value="1"/>
</dbReference>
<keyword evidence="1" id="KW-0004">4Fe-4S</keyword>
<reference evidence="7" key="1">
    <citation type="submission" date="2016-10" db="EMBL/GenBank/DDBJ databases">
        <authorList>
            <person name="Varghese N."/>
            <person name="Submissions S."/>
        </authorList>
    </citation>
    <scope>NUCLEOTIDE SEQUENCE [LARGE SCALE GENOMIC DNA]</scope>
    <source>
        <strain evidence="7">DSM 44945</strain>
    </source>
</reference>
<keyword evidence="3" id="KW-0560">Oxidoreductase</keyword>
<dbReference type="GO" id="GO:0051539">
    <property type="term" value="F:4 iron, 4 sulfur cluster binding"/>
    <property type="evidence" value="ECO:0007669"/>
    <property type="project" value="UniProtKB-KW"/>
</dbReference>
<dbReference type="GO" id="GO:0016491">
    <property type="term" value="F:oxidoreductase activity"/>
    <property type="evidence" value="ECO:0007669"/>
    <property type="project" value="UniProtKB-KW"/>
</dbReference>
<keyword evidence="5" id="KW-0411">Iron-sulfur</keyword>
<dbReference type="RefSeq" id="WP_092041233.1">
    <property type="nucleotide sequence ID" value="NZ_FOOK01000040.1"/>
</dbReference>
<dbReference type="Pfam" id="PF12831">
    <property type="entry name" value="FAD_oxidored"/>
    <property type="match status" value="1"/>
</dbReference>
<evidence type="ECO:0000256" key="3">
    <source>
        <dbReference type="ARBA" id="ARBA00023002"/>
    </source>
</evidence>
<dbReference type="GO" id="GO:0046872">
    <property type="term" value="F:metal ion binding"/>
    <property type="evidence" value="ECO:0007669"/>
    <property type="project" value="UniProtKB-KW"/>
</dbReference>
<proteinExistence type="predicted"/>
<dbReference type="Gene3D" id="3.50.50.60">
    <property type="entry name" value="FAD/NAD(P)-binding domain"/>
    <property type="match status" value="1"/>
</dbReference>